<dbReference type="InterPro" id="IPR036942">
    <property type="entry name" value="Beta-barrel_TonB_sf"/>
</dbReference>
<dbReference type="InterPro" id="IPR037066">
    <property type="entry name" value="Plug_dom_sf"/>
</dbReference>
<organism evidence="6 7">
    <name type="scientific">Sulfurimonas aquatica</name>
    <dbReference type="NCBI Taxonomy" id="2672570"/>
    <lineage>
        <taxon>Bacteria</taxon>
        <taxon>Pseudomonadati</taxon>
        <taxon>Campylobacterota</taxon>
        <taxon>Epsilonproteobacteria</taxon>
        <taxon>Campylobacterales</taxon>
        <taxon>Sulfurimonadaceae</taxon>
        <taxon>Sulfurimonas</taxon>
    </lineage>
</organism>
<evidence type="ECO:0000256" key="2">
    <source>
        <dbReference type="ARBA" id="ARBA00023136"/>
    </source>
</evidence>
<dbReference type="Gene3D" id="2.60.40.1120">
    <property type="entry name" value="Carboxypeptidase-like, regulatory domain"/>
    <property type="match status" value="1"/>
</dbReference>
<gene>
    <name evidence="6" type="ORF">GJV85_11555</name>
</gene>
<dbReference type="EMBL" id="CP046072">
    <property type="protein sequence ID" value="QSZ42721.1"/>
    <property type="molecule type" value="Genomic_DNA"/>
</dbReference>
<feature type="chain" id="PRO_5037639796" evidence="4">
    <location>
        <begin position="21"/>
        <end position="1044"/>
    </location>
</feature>
<dbReference type="KEGG" id="saqt:GJV85_11555"/>
<keyword evidence="3" id="KW-0998">Cell outer membrane</keyword>
<evidence type="ECO:0000259" key="5">
    <source>
        <dbReference type="Pfam" id="PF07715"/>
    </source>
</evidence>
<keyword evidence="6" id="KW-0675">Receptor</keyword>
<proteinExistence type="predicted"/>
<reference evidence="6" key="1">
    <citation type="submission" date="2019-11" db="EMBL/GenBank/DDBJ databases">
        <authorList>
            <person name="Kojima H."/>
        </authorList>
    </citation>
    <scope>NUCLEOTIDE SEQUENCE</scope>
    <source>
        <strain evidence="6">H1576</strain>
    </source>
</reference>
<keyword evidence="4" id="KW-0732">Signal</keyword>
<dbReference type="GO" id="GO:0009279">
    <property type="term" value="C:cell outer membrane"/>
    <property type="evidence" value="ECO:0007669"/>
    <property type="project" value="UniProtKB-SubCell"/>
</dbReference>
<dbReference type="Pfam" id="PF07715">
    <property type="entry name" value="Plug"/>
    <property type="match status" value="1"/>
</dbReference>
<accession>A0A975B1X1</accession>
<evidence type="ECO:0000256" key="3">
    <source>
        <dbReference type="ARBA" id="ARBA00023237"/>
    </source>
</evidence>
<dbReference type="RefSeq" id="WP_207561531.1">
    <property type="nucleotide sequence ID" value="NZ_CP046072.1"/>
</dbReference>
<dbReference type="InterPro" id="IPR008969">
    <property type="entry name" value="CarboxyPept-like_regulatory"/>
</dbReference>
<dbReference type="SUPFAM" id="SSF56935">
    <property type="entry name" value="Porins"/>
    <property type="match status" value="1"/>
</dbReference>
<dbReference type="SUPFAM" id="SSF49464">
    <property type="entry name" value="Carboxypeptidase regulatory domain-like"/>
    <property type="match status" value="1"/>
</dbReference>
<evidence type="ECO:0000256" key="4">
    <source>
        <dbReference type="SAM" id="SignalP"/>
    </source>
</evidence>
<dbReference type="PANTHER" id="PTHR40980">
    <property type="entry name" value="PLUG DOMAIN-CONTAINING PROTEIN"/>
    <property type="match status" value="1"/>
</dbReference>
<dbReference type="InterPro" id="IPR012910">
    <property type="entry name" value="Plug_dom"/>
</dbReference>
<name>A0A975B1X1_9BACT</name>
<dbReference type="AlphaFoldDB" id="A0A975B1X1"/>
<dbReference type="Proteomes" id="UP000671852">
    <property type="component" value="Chromosome"/>
</dbReference>
<comment type="subcellular location">
    <subcellularLocation>
        <location evidence="1">Cell outer membrane</location>
    </subcellularLocation>
</comment>
<dbReference type="Gene3D" id="2.170.130.10">
    <property type="entry name" value="TonB-dependent receptor, plug domain"/>
    <property type="match status" value="1"/>
</dbReference>
<evidence type="ECO:0000256" key="1">
    <source>
        <dbReference type="ARBA" id="ARBA00004442"/>
    </source>
</evidence>
<feature type="domain" description="TonB-dependent receptor plug" evidence="5">
    <location>
        <begin position="239"/>
        <end position="330"/>
    </location>
</feature>
<keyword evidence="2" id="KW-0472">Membrane</keyword>
<feature type="signal peptide" evidence="4">
    <location>
        <begin position="1"/>
        <end position="20"/>
    </location>
</feature>
<sequence>MKALFKTITLLLLLSSSILADETGSASIFSFLNGVALEKNEVLIDGSYKYFSDEDGSVELILEVGTHQIEIFAKDENGANLGYAKKSIEIKEGRDTQVIATFNDEGLIPQIEVDTPLGNSDTITADKENTGLLHGLVLTSDKNLPIPNARVFVKGTSIDAKSDENGNFYVEIPADVNISISIVHSEYSSQTLNNIVVQKDDTINKEIKLTPASMELEEFIVLAPKVQGSIATIMAEEKENSAITNIVGAAEMSKKGDSTAAGALRRVTGVTLVDGTDVYVRGLGGRYSNVEMNSLPLPSPDPQRRTVPLDIFPSAVISSMKVQKSATADIPASFGGGYVDIRTKGKTKENYLKITTEMKQNSNSGKAVNSYEGSTTDWMGVDDGYRYIPVEILNASQIVVGEVVPTFDARNNQAYTTAITNRLFTSNKETLPLGGKMTLEGAYNLEIADKHELSFFANYSYGQDHTYREEKYFKYSYNKTTDSLYTDPEQYGDNYTTLNRYTNAGMFNLHYNYADVFNLKYTKLYSKISEKVTKVSDGIANSDDDWKIRYDLNWEERTLDVNQLTGDLKYEVADFENIFTFGSELALADLNQPSNYKYAYLRDVRFDGVVVGEPYLDRFSPNAFLNLTSQDELFALSLNNKTILDFFSEKDYIEVGLINSAKTRESRYNKYLMNKSTSDKLTDDIDSIYDASIRNNYDETFRLDIAFQPAYWYDAQVDETSYFTNFFLKPLKELEILIGARQTNFTQTVYQYTNNNDALAPIESVPESLAFNSLLPSLGIKYIFDKKNQLNFAFAQTYIVPDLREFTSAEYFHPYEVATVQGNPDLVNTNIYNYDLKYSHYFSDTESLSFGVFYKYLDKPIEDVQLPSSSLPRYSYDNADYATLYGFEIDGRKSFNTIHSYLKNYYISGNFSYTKSVVSLREEQISTYTTNNRELQGLSPMVINASLGYESKGRDVTLSYNKMGERIRKVGMVDGNDEFPDFYEVPPQVLDFVWIEGFDNGLSLKLKCQNLLDEETIWYQGSTNNITNKFKVGRFYSLAIAYKY</sequence>
<evidence type="ECO:0000313" key="6">
    <source>
        <dbReference type="EMBL" id="QSZ42721.1"/>
    </source>
</evidence>
<evidence type="ECO:0000313" key="7">
    <source>
        <dbReference type="Proteomes" id="UP000671852"/>
    </source>
</evidence>
<reference evidence="6" key="2">
    <citation type="submission" date="2021-04" db="EMBL/GenBank/DDBJ databases">
        <title>Isolation and characterization of a novel species of the genus Sulfurimonas.</title>
        <authorList>
            <person name="Fukui M."/>
        </authorList>
    </citation>
    <scope>NUCLEOTIDE SEQUENCE</scope>
    <source>
        <strain evidence="6">H1576</strain>
    </source>
</reference>
<dbReference type="PANTHER" id="PTHR40980:SF5">
    <property type="entry name" value="TONB-DEPENDENT RECEPTOR"/>
    <property type="match status" value="1"/>
</dbReference>
<dbReference type="Gene3D" id="2.40.170.20">
    <property type="entry name" value="TonB-dependent receptor, beta-barrel domain"/>
    <property type="match status" value="1"/>
</dbReference>
<keyword evidence="7" id="KW-1185">Reference proteome</keyword>
<protein>
    <submittedName>
        <fullName evidence="6">TonB-dependent receptor plug domain-containing protein</fullName>
    </submittedName>
</protein>
<dbReference type="Pfam" id="PF13715">
    <property type="entry name" value="CarbopepD_reg_2"/>
    <property type="match status" value="1"/>
</dbReference>